<gene>
    <name evidence="2" type="ordered locus">CJA_0802</name>
</gene>
<evidence type="ECO:0000313" key="2">
    <source>
        <dbReference type="EMBL" id="ACE85539.1"/>
    </source>
</evidence>
<dbReference type="Proteomes" id="UP000001036">
    <property type="component" value="Chromosome"/>
</dbReference>
<proteinExistence type="predicted"/>
<keyword evidence="1" id="KW-0732">Signal</keyword>
<evidence type="ECO:0000313" key="3">
    <source>
        <dbReference type="Proteomes" id="UP000001036"/>
    </source>
</evidence>
<evidence type="ECO:0008006" key="4">
    <source>
        <dbReference type="Google" id="ProtNLM"/>
    </source>
</evidence>
<feature type="chain" id="PRO_5002796675" description="Lipoprotein" evidence="1">
    <location>
        <begin position="22"/>
        <end position="97"/>
    </location>
</feature>
<dbReference type="RefSeq" id="WP_012486463.1">
    <property type="nucleotide sequence ID" value="NC_010995.1"/>
</dbReference>
<dbReference type="eggNOG" id="ENOG50336S5">
    <property type="taxonomic scope" value="Bacteria"/>
</dbReference>
<accession>B3PKP5</accession>
<dbReference type="EMBL" id="CP000934">
    <property type="protein sequence ID" value="ACE85539.1"/>
    <property type="molecule type" value="Genomic_DNA"/>
</dbReference>
<evidence type="ECO:0000256" key="1">
    <source>
        <dbReference type="SAM" id="SignalP"/>
    </source>
</evidence>
<sequence>MKNVMTLFILGLGAVGAQVQACSKPSDKPSFPDPQTAVSAQMVKAHNDVKAYVKAIETYLGCAGLSRSAERKEMDELKKFAESFNEIVRAYKQRSAG</sequence>
<organism evidence="2 3">
    <name type="scientific">Cellvibrio japonicus (strain Ueda107)</name>
    <name type="common">Pseudomonas fluorescens subsp. cellulosa</name>
    <dbReference type="NCBI Taxonomy" id="498211"/>
    <lineage>
        <taxon>Bacteria</taxon>
        <taxon>Pseudomonadati</taxon>
        <taxon>Pseudomonadota</taxon>
        <taxon>Gammaproteobacteria</taxon>
        <taxon>Cellvibrionales</taxon>
        <taxon>Cellvibrionaceae</taxon>
        <taxon>Cellvibrio</taxon>
    </lineage>
</organism>
<feature type="signal peptide" evidence="1">
    <location>
        <begin position="1"/>
        <end position="21"/>
    </location>
</feature>
<dbReference type="KEGG" id="cja:CJA_0802"/>
<dbReference type="AlphaFoldDB" id="B3PKP5"/>
<reference evidence="2 3" key="1">
    <citation type="journal article" date="2008" name="J. Bacteriol.">
        <title>Insights into plant cell wall degradation from the genome sequence of the soil bacterium Cellvibrio japonicus.</title>
        <authorList>
            <person name="Deboy R.T."/>
            <person name="Mongodin E.F."/>
            <person name="Fouts D.E."/>
            <person name="Tailford L.E."/>
            <person name="Khouri H."/>
            <person name="Emerson J.B."/>
            <person name="Mohamoud Y."/>
            <person name="Watkins K."/>
            <person name="Henrissat B."/>
            <person name="Gilbert H.J."/>
            <person name="Nelson K.E."/>
        </authorList>
    </citation>
    <scope>NUCLEOTIDE SEQUENCE [LARGE SCALE GENOMIC DNA]</scope>
    <source>
        <strain evidence="2 3">Ueda107</strain>
    </source>
</reference>
<keyword evidence="3" id="KW-1185">Reference proteome</keyword>
<name>B3PKP5_CELJU</name>
<dbReference type="HOGENOM" id="CLU_2328641_0_0_6"/>
<protein>
    <recommendedName>
        <fullName evidence="4">Lipoprotein</fullName>
    </recommendedName>
</protein>